<keyword evidence="8" id="KW-1185">Reference proteome</keyword>
<keyword evidence="5" id="KW-1133">Transmembrane helix</keyword>
<dbReference type="EMBL" id="JAANNP010000002">
    <property type="protein sequence ID" value="NHC13345.1"/>
    <property type="molecule type" value="Genomic_DNA"/>
</dbReference>
<evidence type="ECO:0000256" key="1">
    <source>
        <dbReference type="ARBA" id="ARBA00004651"/>
    </source>
</evidence>
<sequence length="190" mass="20072">MIARRLARPMIAGIFITGGIDQLRNPTSKVEKAEDVAPPLARHLPYLPEDPVQLVRINGAVQVAAGTLLALGKFPRLSALALLASLAPTTAAGHRFWEEDNPGTKAQQKIHFFKNLSMMGGLLLAAVDTAGDPSLAWRARHLAKASKHAARATKREAKMAAREAKLAAKASAHKGSTKAIKAAGKALPVG</sequence>
<dbReference type="Pfam" id="PF07681">
    <property type="entry name" value="DoxX"/>
    <property type="match status" value="1"/>
</dbReference>
<dbReference type="PANTHER" id="PTHR33452:SF1">
    <property type="entry name" value="INNER MEMBRANE PROTEIN YPHA-RELATED"/>
    <property type="match status" value="1"/>
</dbReference>
<keyword evidence="4" id="KW-0812">Transmembrane</keyword>
<comment type="caution">
    <text evidence="7">The sequence shown here is derived from an EMBL/GenBank/DDBJ whole genome shotgun (WGS) entry which is preliminary data.</text>
</comment>
<keyword evidence="3" id="KW-1003">Cell membrane</keyword>
<evidence type="ECO:0000256" key="4">
    <source>
        <dbReference type="ARBA" id="ARBA00022692"/>
    </source>
</evidence>
<comment type="similarity">
    <text evidence="2">Belongs to the DoxX family.</text>
</comment>
<dbReference type="PANTHER" id="PTHR33452">
    <property type="entry name" value="OXIDOREDUCTASE CATD-RELATED"/>
    <property type="match status" value="1"/>
</dbReference>
<proteinExistence type="inferred from homology"/>
<evidence type="ECO:0000313" key="8">
    <source>
        <dbReference type="Proteomes" id="UP000800981"/>
    </source>
</evidence>
<organism evidence="7 8">
    <name type="scientific">Motilibacter deserti</name>
    <dbReference type="NCBI Taxonomy" id="2714956"/>
    <lineage>
        <taxon>Bacteria</taxon>
        <taxon>Bacillati</taxon>
        <taxon>Actinomycetota</taxon>
        <taxon>Actinomycetes</taxon>
        <taxon>Motilibacterales</taxon>
        <taxon>Motilibacteraceae</taxon>
        <taxon>Motilibacter</taxon>
    </lineage>
</organism>
<reference evidence="7 8" key="1">
    <citation type="submission" date="2020-03" db="EMBL/GenBank/DDBJ databases">
        <title>Two novel Motilibacter sp.</title>
        <authorList>
            <person name="Liu S."/>
        </authorList>
    </citation>
    <scope>NUCLEOTIDE SEQUENCE [LARGE SCALE GENOMIC DNA]</scope>
    <source>
        <strain evidence="7 8">E257</strain>
    </source>
</reference>
<dbReference type="Proteomes" id="UP000800981">
    <property type="component" value="Unassembled WGS sequence"/>
</dbReference>
<evidence type="ECO:0000256" key="6">
    <source>
        <dbReference type="ARBA" id="ARBA00023136"/>
    </source>
</evidence>
<evidence type="ECO:0000256" key="5">
    <source>
        <dbReference type="ARBA" id="ARBA00022989"/>
    </source>
</evidence>
<dbReference type="InterPro" id="IPR051907">
    <property type="entry name" value="DoxX-like_oxidoreductase"/>
</dbReference>
<accession>A0ABX0GS74</accession>
<comment type="subcellular location">
    <subcellularLocation>
        <location evidence="1">Cell membrane</location>
        <topology evidence="1">Multi-pass membrane protein</topology>
    </subcellularLocation>
</comment>
<evidence type="ECO:0000256" key="3">
    <source>
        <dbReference type="ARBA" id="ARBA00022475"/>
    </source>
</evidence>
<gene>
    <name evidence="7" type="ORF">G9H71_06065</name>
</gene>
<dbReference type="InterPro" id="IPR032808">
    <property type="entry name" value="DoxX"/>
</dbReference>
<name>A0ABX0GS74_9ACTN</name>
<evidence type="ECO:0000256" key="2">
    <source>
        <dbReference type="ARBA" id="ARBA00006679"/>
    </source>
</evidence>
<protein>
    <submittedName>
        <fullName evidence="7">DoxX family protein</fullName>
    </submittedName>
</protein>
<evidence type="ECO:0000313" key="7">
    <source>
        <dbReference type="EMBL" id="NHC13345.1"/>
    </source>
</evidence>
<keyword evidence="6" id="KW-0472">Membrane</keyword>